<proteinExistence type="predicted"/>
<protein>
    <submittedName>
        <fullName evidence="1">Uncharacterized protein</fullName>
    </submittedName>
</protein>
<evidence type="ECO:0000313" key="1">
    <source>
        <dbReference type="EMBL" id="MDQ0289169.1"/>
    </source>
</evidence>
<evidence type="ECO:0000313" key="2">
    <source>
        <dbReference type="Proteomes" id="UP001238163"/>
    </source>
</evidence>
<dbReference type="RefSeq" id="WP_307260507.1">
    <property type="nucleotide sequence ID" value="NZ_JAUSVL010000001.1"/>
</dbReference>
<gene>
    <name evidence="1" type="ORF">J3R75_001276</name>
</gene>
<dbReference type="AlphaFoldDB" id="A0AAE3VES3"/>
<dbReference type="EMBL" id="JAUSVL010000001">
    <property type="protein sequence ID" value="MDQ0289169.1"/>
    <property type="molecule type" value="Genomic_DNA"/>
</dbReference>
<comment type="caution">
    <text evidence="1">The sequence shown here is derived from an EMBL/GenBank/DDBJ whole genome shotgun (WGS) entry which is preliminary data.</text>
</comment>
<sequence length="402" mass="43794">MASFHHQQLLCCGVVTAVTIALSSNTLARSDNSVAETLPADIPATATAFLTVQIEPAGAVALGAAWSIDGEQWHSSGSELELSCEQYCVRFRHVPGCIAPSDWVINLDYPSRYSTLNAVYELRAPSSYPFYLPLRITSQNGDCYTLHAVSDRDASDNIVPEEDRLLAPPAKEDLPSAALLALRPGANTPAALSWDCHRHAEAMQWLLQVNIPLQSQSLSISWALAEIIGDNAVRLVDMANPLHSYDLHEAGEVPVSSPGSHQFLVTAHGPAMAYTDLSVLPGWNLVNFSAPPAKPWQTLLRQCAAMTWSDRAKAWVRSRDLRAGPHWLFALASGTLRVYLESDTNAAAALATGPWVLTTLDTAGLWLGAPQAVWSWQGGNYRPVTGNREANRPYWVFFTTPQ</sequence>
<organism evidence="1 2">
    <name type="scientific">Oligosphaera ethanolica</name>
    <dbReference type="NCBI Taxonomy" id="760260"/>
    <lineage>
        <taxon>Bacteria</taxon>
        <taxon>Pseudomonadati</taxon>
        <taxon>Lentisphaerota</taxon>
        <taxon>Oligosphaeria</taxon>
        <taxon>Oligosphaerales</taxon>
        <taxon>Oligosphaeraceae</taxon>
        <taxon>Oligosphaera</taxon>
    </lineage>
</organism>
<name>A0AAE3VES3_9BACT</name>
<accession>A0AAE3VES3</accession>
<dbReference type="Proteomes" id="UP001238163">
    <property type="component" value="Unassembled WGS sequence"/>
</dbReference>
<keyword evidence="2" id="KW-1185">Reference proteome</keyword>
<reference evidence="1" key="1">
    <citation type="submission" date="2023-07" db="EMBL/GenBank/DDBJ databases">
        <title>Genomic Encyclopedia of Type Strains, Phase IV (KMG-IV): sequencing the most valuable type-strain genomes for metagenomic binning, comparative biology and taxonomic classification.</title>
        <authorList>
            <person name="Goeker M."/>
        </authorList>
    </citation>
    <scope>NUCLEOTIDE SEQUENCE</scope>
    <source>
        <strain evidence="1">DSM 24202</strain>
    </source>
</reference>